<comment type="caution">
    <text evidence="1">The sequence shown here is derived from an EMBL/GenBank/DDBJ whole genome shotgun (WGS) entry which is preliminary data.</text>
</comment>
<accession>A0A226EW51</accession>
<keyword evidence="2" id="KW-1185">Reference proteome</keyword>
<organism evidence="1 2">
    <name type="scientific">Folsomia candida</name>
    <name type="common">Springtail</name>
    <dbReference type="NCBI Taxonomy" id="158441"/>
    <lineage>
        <taxon>Eukaryota</taxon>
        <taxon>Metazoa</taxon>
        <taxon>Ecdysozoa</taxon>
        <taxon>Arthropoda</taxon>
        <taxon>Hexapoda</taxon>
        <taxon>Collembola</taxon>
        <taxon>Entomobryomorpha</taxon>
        <taxon>Isotomoidea</taxon>
        <taxon>Isotomidae</taxon>
        <taxon>Proisotominae</taxon>
        <taxon>Folsomia</taxon>
    </lineage>
</organism>
<evidence type="ECO:0000313" key="1">
    <source>
        <dbReference type="EMBL" id="OXA61822.1"/>
    </source>
</evidence>
<name>A0A226EW51_FOLCA</name>
<gene>
    <name evidence="1" type="ORF">Fcan01_00002</name>
</gene>
<proteinExistence type="predicted"/>
<protein>
    <submittedName>
        <fullName evidence="1">Uncharacterized protein</fullName>
    </submittedName>
</protein>
<reference evidence="1 2" key="1">
    <citation type="submission" date="2015-12" db="EMBL/GenBank/DDBJ databases">
        <title>The genome of Folsomia candida.</title>
        <authorList>
            <person name="Faddeeva A."/>
            <person name="Derks M.F."/>
            <person name="Anvar Y."/>
            <person name="Smit S."/>
            <person name="Van Straalen N."/>
            <person name="Roelofs D."/>
        </authorList>
    </citation>
    <scope>NUCLEOTIDE SEQUENCE [LARGE SCALE GENOMIC DNA]</scope>
    <source>
        <strain evidence="1 2">VU population</strain>
        <tissue evidence="1">Whole body</tissue>
    </source>
</reference>
<sequence length="164" mass="18425">MVVIWRWWLSGGGGYLRVGGYLRGWLSEGGGYLRGWLSRDGGYLRVGVVWGWLVVWGLSDGVRAKVSNSTIIGGTRLQVARRAEPPGSNPITSEHWWSWWASRPQPRRATGVNPITYEHWWSWWASRPQPRRATRLNPITDALVVLVGESPSAGTSHTSKPHDI</sequence>
<dbReference type="AlphaFoldDB" id="A0A226EW51"/>
<dbReference type="Proteomes" id="UP000198287">
    <property type="component" value="Unassembled WGS sequence"/>
</dbReference>
<evidence type="ECO:0000313" key="2">
    <source>
        <dbReference type="Proteomes" id="UP000198287"/>
    </source>
</evidence>
<dbReference type="EMBL" id="LNIX01000001">
    <property type="protein sequence ID" value="OXA61822.1"/>
    <property type="molecule type" value="Genomic_DNA"/>
</dbReference>